<reference evidence="7 9" key="1">
    <citation type="submission" date="2015-07" db="EMBL/GenBank/DDBJ databases">
        <authorList>
            <person name="Cajimat M.N.B."/>
            <person name="Milazzo M.L."/>
            <person name="Fulhorst C.F."/>
        </authorList>
    </citation>
    <scope>NUCLEOTIDE SEQUENCE [LARGE SCALE GENOMIC DNA]</scope>
    <source>
        <strain evidence="7">Single colony</strain>
    </source>
</reference>
<feature type="transmembrane region" description="Helical" evidence="6">
    <location>
        <begin position="337"/>
        <end position="359"/>
    </location>
</feature>
<feature type="region of interest" description="Disordered" evidence="5">
    <location>
        <begin position="537"/>
        <end position="608"/>
    </location>
</feature>
<evidence type="ECO:0000256" key="1">
    <source>
        <dbReference type="ARBA" id="ARBA00004141"/>
    </source>
</evidence>
<evidence type="ECO:0000313" key="8">
    <source>
        <dbReference type="EMBL" id="PRQ73133.1"/>
    </source>
</evidence>
<evidence type="ECO:0000313" key="7">
    <source>
        <dbReference type="EMBL" id="CTR08457.1"/>
    </source>
</evidence>
<dbReference type="SMART" id="SM01417">
    <property type="entry name" value="Solute_trans_a"/>
    <property type="match status" value="1"/>
</dbReference>
<evidence type="ECO:0000256" key="3">
    <source>
        <dbReference type="ARBA" id="ARBA00022989"/>
    </source>
</evidence>
<evidence type="ECO:0000313" key="9">
    <source>
        <dbReference type="Proteomes" id="UP000199069"/>
    </source>
</evidence>
<dbReference type="Proteomes" id="UP000239560">
    <property type="component" value="Unassembled WGS sequence"/>
</dbReference>
<dbReference type="OrthoDB" id="5348404at2759"/>
<dbReference type="STRING" id="5286.A0A0K3CIJ0"/>
<keyword evidence="2 6" id="KW-0812">Transmembrane</keyword>
<dbReference type="Proteomes" id="UP000199069">
    <property type="component" value="Unassembled WGS sequence"/>
</dbReference>
<dbReference type="InterPro" id="IPR005178">
    <property type="entry name" value="Ostalpha/TMEM184C"/>
</dbReference>
<feature type="transmembrane region" description="Helical" evidence="6">
    <location>
        <begin position="379"/>
        <end position="400"/>
    </location>
</feature>
<name>A0A0K3CIJ0_RHOTO</name>
<protein>
    <submittedName>
        <fullName evidence="8">Organic solute transporter Ostalpha-domain containing protein</fullName>
    </submittedName>
</protein>
<dbReference type="Pfam" id="PF03619">
    <property type="entry name" value="Solute_trans_a"/>
    <property type="match status" value="1"/>
</dbReference>
<feature type="transmembrane region" description="Helical" evidence="6">
    <location>
        <begin position="295"/>
        <end position="325"/>
    </location>
</feature>
<feature type="transmembrane region" description="Helical" evidence="6">
    <location>
        <begin position="174"/>
        <end position="192"/>
    </location>
</feature>
<feature type="transmembrane region" description="Helical" evidence="6">
    <location>
        <begin position="198"/>
        <end position="221"/>
    </location>
</feature>
<accession>A0A0K3CIJ0</accession>
<keyword evidence="4 6" id="KW-0472">Membrane</keyword>
<dbReference type="AlphaFoldDB" id="A0A0K3CIJ0"/>
<keyword evidence="9" id="KW-1185">Reference proteome</keyword>
<organism evidence="7 9">
    <name type="scientific">Rhodotorula toruloides</name>
    <name type="common">Yeast</name>
    <name type="synonym">Rhodosporidium toruloides</name>
    <dbReference type="NCBI Taxonomy" id="5286"/>
    <lineage>
        <taxon>Eukaryota</taxon>
        <taxon>Fungi</taxon>
        <taxon>Dikarya</taxon>
        <taxon>Basidiomycota</taxon>
        <taxon>Pucciniomycotina</taxon>
        <taxon>Microbotryomycetes</taxon>
        <taxon>Sporidiobolales</taxon>
        <taxon>Sporidiobolaceae</taxon>
        <taxon>Rhodotorula</taxon>
    </lineage>
</organism>
<sequence length="608" mass="67821">MRQILLRSPRRSPALSSLSFAFYAAASGSEASGESGDVQPAQPVSASSSRTPPRRPAPPDPTSSELLRSDVPLSCLCDRPRRPHRVPFRTSQPPAQHLLSPERSTTMSSYFNSTCPVENTAAIDQSSFWDGRWDAHEIGWLIAGVTAAVSTVITFYNVWLHARNYYKPKEQRQVIRILFMPAVYAVVSFFSYRYFRAYTYYSVSVVAYESLVLAAFLMLLLQYIGQSTEEQKAILRDKEKRKIPIPFCCIRFRPSKPYFLHALKWSVLQYSLLRPTISIISIITEAFDKLCPNQYSVYFAAVYLDAIDFVSISVALYGLIVFYALVKERLAGKRPLAKFLSIKIVVMLLFYQSFVFSILQSHGVIKGTEYWTSTNVADGLAALCVCCEMVIMSLVFGWAFTYKEYAPLRPEGAPHTSVFRSLVHSFNYYDFLVEGGRGIAFAWAFILRKPGTHAGKNTRAKLITAVHDSPNAQYGFDVGAAFAGVERDEVMPFGMAGKGAPMGMGEKAEVAESHVPLSPRVGQEQYVMSTYETRGEVMDEREPAVVPPTSFGRLPATDDQPYASSHPYAGERSAENRADRQGPAVAGRDFVAHEMPLPGSPPEPHERQ</sequence>
<evidence type="ECO:0000256" key="6">
    <source>
        <dbReference type="SAM" id="Phobius"/>
    </source>
</evidence>
<reference evidence="8 10" key="2">
    <citation type="journal article" date="2018" name="Elife">
        <title>Functional genomics of lipid metabolism in the oleaginous yeast Rhodosporidium toruloides.</title>
        <authorList>
            <person name="Coradetti S.T."/>
            <person name="Pinel D."/>
            <person name="Geiselman G."/>
            <person name="Ito M."/>
            <person name="Mondo S."/>
            <person name="Reilly M.C."/>
            <person name="Cheng Y.F."/>
            <person name="Bauer S."/>
            <person name="Grigoriev I."/>
            <person name="Gladden J.M."/>
            <person name="Simmons B.A."/>
            <person name="Brem R."/>
            <person name="Arkin A.P."/>
            <person name="Skerker J.M."/>
        </authorList>
    </citation>
    <scope>NUCLEOTIDE SEQUENCE [LARGE SCALE GENOMIC DNA]</scope>
    <source>
        <strain evidence="8 10">NBRC 0880</strain>
    </source>
</reference>
<feature type="region of interest" description="Disordered" evidence="5">
    <location>
        <begin position="29"/>
        <end position="67"/>
    </location>
</feature>
<comment type="subcellular location">
    <subcellularLocation>
        <location evidence="1">Membrane</location>
        <topology evidence="1">Multi-pass membrane protein</topology>
    </subcellularLocation>
</comment>
<evidence type="ECO:0000256" key="2">
    <source>
        <dbReference type="ARBA" id="ARBA00022692"/>
    </source>
</evidence>
<proteinExistence type="predicted"/>
<keyword evidence="3 6" id="KW-1133">Transmembrane helix</keyword>
<dbReference type="EMBL" id="CWKI01000008">
    <property type="protein sequence ID" value="CTR08457.1"/>
    <property type="molecule type" value="Genomic_DNA"/>
</dbReference>
<dbReference type="EMBL" id="LCTV02000008">
    <property type="protein sequence ID" value="PRQ73133.1"/>
    <property type="molecule type" value="Genomic_DNA"/>
</dbReference>
<evidence type="ECO:0000313" key="10">
    <source>
        <dbReference type="Proteomes" id="UP000239560"/>
    </source>
</evidence>
<dbReference type="GO" id="GO:0016020">
    <property type="term" value="C:membrane"/>
    <property type="evidence" value="ECO:0007669"/>
    <property type="project" value="UniProtKB-SubCell"/>
</dbReference>
<dbReference type="PANTHER" id="PTHR23423">
    <property type="entry name" value="ORGANIC SOLUTE TRANSPORTER-RELATED"/>
    <property type="match status" value="1"/>
</dbReference>
<feature type="transmembrane region" description="Helical" evidence="6">
    <location>
        <begin position="138"/>
        <end position="162"/>
    </location>
</feature>
<evidence type="ECO:0000256" key="4">
    <source>
        <dbReference type="ARBA" id="ARBA00023136"/>
    </source>
</evidence>
<evidence type="ECO:0000256" key="5">
    <source>
        <dbReference type="SAM" id="MobiDB-lite"/>
    </source>
</evidence>
<gene>
    <name evidence="7" type="primary">FGENESH: predicted gene_8.173</name>
    <name evidence="8" type="ORF">AAT19DRAFT_15886</name>
    <name evidence="7" type="ORF">BN2166_0043180</name>
</gene>